<dbReference type="AlphaFoldDB" id="A0A915EC46"/>
<evidence type="ECO:0000313" key="1">
    <source>
        <dbReference type="Proteomes" id="UP000887574"/>
    </source>
</evidence>
<organism evidence="1 2">
    <name type="scientific">Ditylenchus dipsaci</name>
    <dbReference type="NCBI Taxonomy" id="166011"/>
    <lineage>
        <taxon>Eukaryota</taxon>
        <taxon>Metazoa</taxon>
        <taxon>Ecdysozoa</taxon>
        <taxon>Nematoda</taxon>
        <taxon>Chromadorea</taxon>
        <taxon>Rhabditida</taxon>
        <taxon>Tylenchina</taxon>
        <taxon>Tylenchomorpha</taxon>
        <taxon>Sphaerularioidea</taxon>
        <taxon>Anguinidae</taxon>
        <taxon>Anguininae</taxon>
        <taxon>Ditylenchus</taxon>
    </lineage>
</organism>
<proteinExistence type="predicted"/>
<reference evidence="2" key="1">
    <citation type="submission" date="2022-11" db="UniProtKB">
        <authorList>
            <consortium name="WormBaseParasite"/>
        </authorList>
    </citation>
    <scope>IDENTIFICATION</scope>
</reference>
<accession>A0A915EC46</accession>
<protein>
    <submittedName>
        <fullName evidence="2">Uncharacterized protein</fullName>
    </submittedName>
</protein>
<keyword evidence="1" id="KW-1185">Reference proteome</keyword>
<name>A0A915EC46_9BILA</name>
<dbReference type="Proteomes" id="UP000887574">
    <property type="component" value="Unplaced"/>
</dbReference>
<dbReference type="WBParaSite" id="jg4587">
    <property type="protein sequence ID" value="jg4587"/>
    <property type="gene ID" value="jg4587"/>
</dbReference>
<sequence>MPKVDFLRSIAINLGRIPVSKQPIISKRENAAACEKYGKKPKYETEVVTVDDTPAFLIGYLMGYSNRPVPAADEPVLEDVLPANLAF</sequence>
<evidence type="ECO:0000313" key="2">
    <source>
        <dbReference type="WBParaSite" id="jg4587"/>
    </source>
</evidence>